<dbReference type="EMBL" id="BK015061">
    <property type="protein sequence ID" value="DAD89440.1"/>
    <property type="molecule type" value="Genomic_DNA"/>
</dbReference>
<reference evidence="1" key="1">
    <citation type="journal article" date="2021" name="Proc. Natl. Acad. Sci. U.S.A.">
        <title>A Catalog of Tens of Thousands of Viruses from Human Metagenomes Reveals Hidden Associations with Chronic Diseases.</title>
        <authorList>
            <person name="Tisza M.J."/>
            <person name="Buck C.B."/>
        </authorList>
    </citation>
    <scope>NUCLEOTIDE SEQUENCE</scope>
    <source>
        <strain evidence="1">CtxpQ22</strain>
    </source>
</reference>
<proteinExistence type="predicted"/>
<name>A0A8S5N4U4_9CAUD</name>
<sequence>MSKQQTFGRSRPSVSYELIFRKELEKLGQEMQKDVEQRLQAYLQSEMAQDAAYVCWVQIMKALRQEWYRKYKQRGIELAKWLATKTDKRTAAQIQRKLKKFGFSITPQYTDAQKQLIDNIVAENVSMIQSIPQQYLRRVQRATAAAFKRGQDVGGLTKVLQVMLNRIGDDSKTRAALIARDQNQKATQAFAVANAQAFGARRGRWIHVPGKYSSRITHIKMDKQVFDLEKGIYDPDVKRLVKPGELIYCNCQFQILMPGFEE</sequence>
<protein>
    <submittedName>
        <fullName evidence="1">Minor capsid component</fullName>
    </submittedName>
</protein>
<accession>A0A8S5N4U4</accession>
<organism evidence="1">
    <name type="scientific">Myoviridae sp. ctxpQ22</name>
    <dbReference type="NCBI Taxonomy" id="2826715"/>
    <lineage>
        <taxon>Viruses</taxon>
        <taxon>Duplodnaviria</taxon>
        <taxon>Heunggongvirae</taxon>
        <taxon>Uroviricota</taxon>
        <taxon>Caudoviricetes</taxon>
    </lineage>
</organism>
<evidence type="ECO:0000313" key="1">
    <source>
        <dbReference type="EMBL" id="DAD89440.1"/>
    </source>
</evidence>